<evidence type="ECO:0000259" key="2">
    <source>
        <dbReference type="PROSITE" id="PS50089"/>
    </source>
</evidence>
<accession>A0A6C0IH31</accession>
<evidence type="ECO:0000313" key="3">
    <source>
        <dbReference type="EMBL" id="QHT91815.1"/>
    </source>
</evidence>
<dbReference type="InterPro" id="IPR001841">
    <property type="entry name" value="Znf_RING"/>
</dbReference>
<organism evidence="3">
    <name type="scientific">viral metagenome</name>
    <dbReference type="NCBI Taxonomy" id="1070528"/>
    <lineage>
        <taxon>unclassified sequences</taxon>
        <taxon>metagenomes</taxon>
        <taxon>organismal metagenomes</taxon>
    </lineage>
</organism>
<dbReference type="SUPFAM" id="SSF57850">
    <property type="entry name" value="RING/U-box"/>
    <property type="match status" value="1"/>
</dbReference>
<dbReference type="AlphaFoldDB" id="A0A6C0IH31"/>
<feature type="compositionally biased region" description="Basic residues" evidence="1">
    <location>
        <begin position="127"/>
        <end position="159"/>
    </location>
</feature>
<feature type="region of interest" description="Disordered" evidence="1">
    <location>
        <begin position="109"/>
        <end position="159"/>
    </location>
</feature>
<feature type="domain" description="RING-type" evidence="2">
    <location>
        <begin position="57"/>
        <end position="102"/>
    </location>
</feature>
<dbReference type="EMBL" id="MN740170">
    <property type="protein sequence ID" value="QHT91815.1"/>
    <property type="molecule type" value="Genomic_DNA"/>
</dbReference>
<dbReference type="Gene3D" id="3.30.40.10">
    <property type="entry name" value="Zinc/RING finger domain, C3HC4 (zinc finger)"/>
    <property type="match status" value="1"/>
</dbReference>
<sequence length="159" mass="18731">MATKPSERWCKHGFLNQGERYNQLLHKYGDTIEDRCDEYYTPEEIERMKSEIKVAECAICMEEIADTENCRSCLDGHKFHNTCITDYWTRNPDKQNICPVTNSIPNNNIPNKGWQGCRSVNDINSGGRRRKTTNRKRKSSKKSNKKKRKSYKKSYKKRT</sequence>
<name>A0A6C0IH31_9ZZZZ</name>
<dbReference type="PROSITE" id="PS50089">
    <property type="entry name" value="ZF_RING_2"/>
    <property type="match status" value="1"/>
</dbReference>
<protein>
    <recommendedName>
        <fullName evidence="2">RING-type domain-containing protein</fullName>
    </recommendedName>
</protein>
<evidence type="ECO:0000256" key="1">
    <source>
        <dbReference type="SAM" id="MobiDB-lite"/>
    </source>
</evidence>
<dbReference type="InterPro" id="IPR013083">
    <property type="entry name" value="Znf_RING/FYVE/PHD"/>
</dbReference>
<proteinExistence type="predicted"/>
<reference evidence="3" key="1">
    <citation type="journal article" date="2020" name="Nature">
        <title>Giant virus diversity and host interactions through global metagenomics.</title>
        <authorList>
            <person name="Schulz F."/>
            <person name="Roux S."/>
            <person name="Paez-Espino D."/>
            <person name="Jungbluth S."/>
            <person name="Walsh D.A."/>
            <person name="Denef V.J."/>
            <person name="McMahon K.D."/>
            <person name="Konstantinidis K.T."/>
            <person name="Eloe-Fadrosh E.A."/>
            <person name="Kyrpides N.C."/>
            <person name="Woyke T."/>
        </authorList>
    </citation>
    <scope>NUCLEOTIDE SEQUENCE</scope>
    <source>
        <strain evidence="3">GVMAG-M-3300023184-86</strain>
    </source>
</reference>